<dbReference type="EMBL" id="BARU01001312">
    <property type="protein sequence ID" value="GAH30754.1"/>
    <property type="molecule type" value="Genomic_DNA"/>
</dbReference>
<evidence type="ECO:0000313" key="1">
    <source>
        <dbReference type="EMBL" id="GAH30754.1"/>
    </source>
</evidence>
<dbReference type="InterPro" id="IPR028082">
    <property type="entry name" value="Peripla_BP_I"/>
</dbReference>
<organism evidence="1">
    <name type="scientific">marine sediment metagenome</name>
    <dbReference type="NCBI Taxonomy" id="412755"/>
    <lineage>
        <taxon>unclassified sequences</taxon>
        <taxon>metagenomes</taxon>
        <taxon>ecological metagenomes</taxon>
    </lineage>
</organism>
<dbReference type="SUPFAM" id="SSF53822">
    <property type="entry name" value="Periplasmic binding protein-like I"/>
    <property type="match status" value="1"/>
</dbReference>
<comment type="caution">
    <text evidence="1">The sequence shown here is derived from an EMBL/GenBank/DDBJ whole genome shotgun (WGS) entry which is preliminary data.</text>
</comment>
<name>X1FMZ7_9ZZZZ</name>
<accession>X1FMZ7</accession>
<protein>
    <recommendedName>
        <fullName evidence="2">Leucine-binding protein domain-containing protein</fullName>
    </recommendedName>
</protein>
<sequence length="160" mass="18359">VNRKHGFEKAAKEFGWEIVLEIPSEWNNDKTLPATTNALVAHPEINTLFLASDFLLTSVKAAFISQDRWYPRGHPRHIYFASQDINPDAIDEIREGYIDTDTLWDVKGWSILAAEVTVKILRGEKLEKKENLMRGVTATTENIDELGPEKIWGMEYIEEE</sequence>
<dbReference type="Gene3D" id="3.40.50.2300">
    <property type="match status" value="1"/>
</dbReference>
<evidence type="ECO:0008006" key="2">
    <source>
        <dbReference type="Google" id="ProtNLM"/>
    </source>
</evidence>
<reference evidence="1" key="1">
    <citation type="journal article" date="2014" name="Front. Microbiol.">
        <title>High frequency of phylogenetically diverse reductive dehalogenase-homologous genes in deep subseafloor sedimentary metagenomes.</title>
        <authorList>
            <person name="Kawai M."/>
            <person name="Futagami T."/>
            <person name="Toyoda A."/>
            <person name="Takaki Y."/>
            <person name="Nishi S."/>
            <person name="Hori S."/>
            <person name="Arai W."/>
            <person name="Tsubouchi T."/>
            <person name="Morono Y."/>
            <person name="Uchiyama I."/>
            <person name="Ito T."/>
            <person name="Fujiyama A."/>
            <person name="Inagaki F."/>
            <person name="Takami H."/>
        </authorList>
    </citation>
    <scope>NUCLEOTIDE SEQUENCE</scope>
    <source>
        <strain evidence="1">Expedition CK06-06</strain>
    </source>
</reference>
<gene>
    <name evidence="1" type="ORF">S03H2_03532</name>
</gene>
<dbReference type="AlphaFoldDB" id="X1FMZ7"/>
<proteinExistence type="predicted"/>
<feature type="non-terminal residue" evidence="1">
    <location>
        <position position="1"/>
    </location>
</feature>